<dbReference type="GO" id="GO:0016491">
    <property type="term" value="F:oxidoreductase activity"/>
    <property type="evidence" value="ECO:0007669"/>
    <property type="project" value="InterPro"/>
</dbReference>
<name>A0A157ZMA9_9BURK</name>
<dbReference type="RefSeq" id="WP_061123053.1">
    <property type="nucleotide sequence ID" value="NZ_FCOF02000003.1"/>
</dbReference>
<dbReference type="Proteomes" id="UP000054870">
    <property type="component" value="Unassembled WGS sequence"/>
</dbReference>
<evidence type="ECO:0000256" key="4">
    <source>
        <dbReference type="ARBA" id="ARBA00022857"/>
    </source>
</evidence>
<gene>
    <name evidence="7" type="ORF">AWB75_00950</name>
</gene>
<proteinExistence type="predicted"/>
<protein>
    <submittedName>
        <fullName evidence="7">Zinc-containing alcohol dehydrogenase superfamily protein</fullName>
    </submittedName>
</protein>
<dbReference type="AlphaFoldDB" id="A0A157ZMA9"/>
<feature type="domain" description="Enoyl reductase (ER)" evidence="6">
    <location>
        <begin position="14"/>
        <end position="326"/>
    </location>
</feature>
<evidence type="ECO:0000313" key="7">
    <source>
        <dbReference type="EMBL" id="SAK46599.1"/>
    </source>
</evidence>
<dbReference type="Pfam" id="PF08240">
    <property type="entry name" value="ADH_N"/>
    <property type="match status" value="1"/>
</dbReference>
<comment type="subunit">
    <text evidence="2">Homotetramer.</text>
</comment>
<evidence type="ECO:0000256" key="1">
    <source>
        <dbReference type="ARBA" id="ARBA00004496"/>
    </source>
</evidence>
<dbReference type="InterPro" id="IPR020843">
    <property type="entry name" value="ER"/>
</dbReference>
<dbReference type="PROSITE" id="PS01162">
    <property type="entry name" value="QOR_ZETA_CRYSTAL"/>
    <property type="match status" value="1"/>
</dbReference>
<evidence type="ECO:0000313" key="8">
    <source>
        <dbReference type="Proteomes" id="UP000054870"/>
    </source>
</evidence>
<dbReference type="InterPro" id="IPR051603">
    <property type="entry name" value="Zinc-ADH_QOR/CCCR"/>
</dbReference>
<dbReference type="SUPFAM" id="SSF50129">
    <property type="entry name" value="GroES-like"/>
    <property type="match status" value="1"/>
</dbReference>
<dbReference type="InterPro" id="IPR036291">
    <property type="entry name" value="NAD(P)-bd_dom_sf"/>
</dbReference>
<keyword evidence="5" id="KW-0694">RNA-binding</keyword>
<dbReference type="Gene3D" id="3.40.50.720">
    <property type="entry name" value="NAD(P)-binding Rossmann-like Domain"/>
    <property type="match status" value="1"/>
</dbReference>
<comment type="caution">
    <text evidence="7">The sequence shown here is derived from an EMBL/GenBank/DDBJ whole genome shotgun (WGS) entry which is preliminary data.</text>
</comment>
<dbReference type="CDD" id="cd08272">
    <property type="entry name" value="MDR6"/>
    <property type="match status" value="1"/>
</dbReference>
<organism evidence="7 8">
    <name type="scientific">Caballeronia catudaia</name>
    <dbReference type="NCBI Taxonomy" id="1777136"/>
    <lineage>
        <taxon>Bacteria</taxon>
        <taxon>Pseudomonadati</taxon>
        <taxon>Pseudomonadota</taxon>
        <taxon>Betaproteobacteria</taxon>
        <taxon>Burkholderiales</taxon>
        <taxon>Burkholderiaceae</taxon>
        <taxon>Caballeronia</taxon>
    </lineage>
</organism>
<dbReference type="GO" id="GO:0003723">
    <property type="term" value="F:RNA binding"/>
    <property type="evidence" value="ECO:0007669"/>
    <property type="project" value="UniProtKB-KW"/>
</dbReference>
<dbReference type="Gene3D" id="3.90.180.10">
    <property type="entry name" value="Medium-chain alcohol dehydrogenases, catalytic domain"/>
    <property type="match status" value="1"/>
</dbReference>
<accession>A0A157ZMA9</accession>
<dbReference type="Pfam" id="PF13602">
    <property type="entry name" value="ADH_zinc_N_2"/>
    <property type="match status" value="1"/>
</dbReference>
<dbReference type="SUPFAM" id="SSF51735">
    <property type="entry name" value="NAD(P)-binding Rossmann-fold domains"/>
    <property type="match status" value="1"/>
</dbReference>
<dbReference type="InterPro" id="IPR011032">
    <property type="entry name" value="GroES-like_sf"/>
</dbReference>
<reference evidence="7" key="1">
    <citation type="submission" date="2016-01" db="EMBL/GenBank/DDBJ databases">
        <authorList>
            <person name="Peeters C."/>
        </authorList>
    </citation>
    <scope>NUCLEOTIDE SEQUENCE [LARGE SCALE GENOMIC DNA]</scope>
    <source>
        <strain evidence="7">LMG 29318</strain>
    </source>
</reference>
<dbReference type="SMART" id="SM00829">
    <property type="entry name" value="PKS_ER"/>
    <property type="match status" value="1"/>
</dbReference>
<sequence>MSTMQALVLDRHNGPLELIQLDRPEAKPGEVLVRIAASGLNPLDTKIRAGAAAHAKHPLPLVPGIDMAGIVEAVGGGVDGFKPGDAVYGMTGGVGGIQGSLAQYAAVDAALLAHKPTNLSMRSAAALPLAFITSYAGIVDRAHLHAGQTALVQGGAGGVGHISVQLARALGAQVFATASERDHEYIRSLGATPIDYRATNVEQYVAAHTGGTGFDLVVDTAGGPSLDASFAAVRHFGHVVSALGWGTHALAPLSFREASYSGVFTLHPLLTGQHRAHHGEMLREATRLAEAGKITPRVDPRRFDLRNAERAYEALLDGTTHGKIVVDVDAMLAG</sequence>
<dbReference type="OrthoDB" id="9787435at2"/>
<evidence type="ECO:0000259" key="6">
    <source>
        <dbReference type="SMART" id="SM00829"/>
    </source>
</evidence>
<dbReference type="GO" id="GO:0005737">
    <property type="term" value="C:cytoplasm"/>
    <property type="evidence" value="ECO:0007669"/>
    <property type="project" value="UniProtKB-SubCell"/>
</dbReference>
<comment type="subcellular location">
    <subcellularLocation>
        <location evidence="1">Cytoplasm</location>
    </subcellularLocation>
</comment>
<keyword evidence="4" id="KW-0521">NADP</keyword>
<dbReference type="InterPro" id="IPR002364">
    <property type="entry name" value="Quin_OxRdtase/zeta-crystal_CS"/>
</dbReference>
<keyword evidence="3" id="KW-0963">Cytoplasm</keyword>
<dbReference type="InterPro" id="IPR013154">
    <property type="entry name" value="ADH-like_N"/>
</dbReference>
<evidence type="ECO:0000256" key="2">
    <source>
        <dbReference type="ARBA" id="ARBA00011881"/>
    </source>
</evidence>
<dbReference type="PANTHER" id="PTHR44154:SF1">
    <property type="entry name" value="QUINONE OXIDOREDUCTASE"/>
    <property type="match status" value="1"/>
</dbReference>
<evidence type="ECO:0000256" key="3">
    <source>
        <dbReference type="ARBA" id="ARBA00022490"/>
    </source>
</evidence>
<evidence type="ECO:0000256" key="5">
    <source>
        <dbReference type="ARBA" id="ARBA00022884"/>
    </source>
</evidence>
<dbReference type="GO" id="GO:0008270">
    <property type="term" value="F:zinc ion binding"/>
    <property type="evidence" value="ECO:0007669"/>
    <property type="project" value="InterPro"/>
</dbReference>
<dbReference type="PANTHER" id="PTHR44154">
    <property type="entry name" value="QUINONE OXIDOREDUCTASE"/>
    <property type="match status" value="1"/>
</dbReference>
<dbReference type="EMBL" id="FCOF02000003">
    <property type="protein sequence ID" value="SAK46599.1"/>
    <property type="molecule type" value="Genomic_DNA"/>
</dbReference>
<keyword evidence="8" id="KW-1185">Reference proteome</keyword>